<gene>
    <name evidence="2" type="ORF">AXE73_04020</name>
</gene>
<evidence type="ECO:0000313" key="2">
    <source>
        <dbReference type="EMBL" id="RFD77754.1"/>
    </source>
</evidence>
<sequence length="349" mass="38980">MTVIQPIFYGGSGNGDIKLKSLTASASSLILAKNQSVDLQITPTMDLSNAELYEVSCDDSRVQLVKQPNHGLRVITPDEKFPSTTQTVIHFRATDDSGVSLDVPLTLQAGLNPTEAREWFNSHTSPKQLSPSFEPLPGWKPFKDYASGAEIIARAIRDGKRYMVNVGDYFDETVDGNAYRWTIAEFNHYGQNEALMVPNMHIGTSGVQFNTVDSNTYSASNLESVFTRFYNSMPSSLKSYVLNMRLPWTNEYGYTIYLNEYVFPPSEIEAFGERHYSKESSSYHSRWACFSDNSSRMRHYVNGSGGNRYWLRSTYGGYSVSVPVVDYDGANISYPCDARGGALPCFCIG</sequence>
<reference evidence="2 3" key="1">
    <citation type="submission" date="2016-02" db="EMBL/GenBank/DDBJ databases">
        <title>Gardnerella vaginalis Subgroups Defined by cpn60 Sequencing and Sialidase Activity in Isolates from Canada, Belgium and Kenya.</title>
        <authorList>
            <person name="Schellenberg J."/>
            <person name="Paramel Jayaprakash T."/>
            <person name="Withana Gamage N."/>
            <person name="Patterson M.H."/>
            <person name="Vaneechoutte M."/>
            <person name="Hill J.E."/>
        </authorList>
    </citation>
    <scope>NUCLEOTIDE SEQUENCE [LARGE SCALE GENOMIC DNA]</scope>
    <source>
        <strain evidence="2 3">N144</strain>
    </source>
</reference>
<dbReference type="Proteomes" id="UP000258533">
    <property type="component" value="Unassembled WGS sequence"/>
</dbReference>
<protein>
    <recommendedName>
        <fullName evidence="1">DUF6273 domain-containing protein</fullName>
    </recommendedName>
</protein>
<feature type="domain" description="DUF6273" evidence="1">
    <location>
        <begin position="210"/>
        <end position="348"/>
    </location>
</feature>
<dbReference type="AlphaFoldDB" id="A0A3E1IY96"/>
<organism evidence="2 3">
    <name type="scientific">Gardnerella vaginalis</name>
    <dbReference type="NCBI Taxonomy" id="2702"/>
    <lineage>
        <taxon>Bacteria</taxon>
        <taxon>Bacillati</taxon>
        <taxon>Actinomycetota</taxon>
        <taxon>Actinomycetes</taxon>
        <taxon>Bifidobacteriales</taxon>
        <taxon>Bifidobacteriaceae</taxon>
        <taxon>Gardnerella</taxon>
    </lineage>
</organism>
<name>A0A3E1IY96_GARVA</name>
<evidence type="ECO:0000313" key="3">
    <source>
        <dbReference type="Proteomes" id="UP000258533"/>
    </source>
</evidence>
<evidence type="ECO:0000259" key="1">
    <source>
        <dbReference type="Pfam" id="PF19789"/>
    </source>
</evidence>
<accession>A0A3E1IY96</accession>
<proteinExistence type="predicted"/>
<comment type="caution">
    <text evidence="2">The sequence shown here is derived from an EMBL/GenBank/DDBJ whole genome shotgun (WGS) entry which is preliminary data.</text>
</comment>
<dbReference type="Pfam" id="PF19789">
    <property type="entry name" value="DUF6273"/>
    <property type="match status" value="1"/>
</dbReference>
<dbReference type="EMBL" id="LRTT01000001">
    <property type="protein sequence ID" value="RFD77754.1"/>
    <property type="molecule type" value="Genomic_DNA"/>
</dbReference>
<dbReference type="RefSeq" id="WP_116689643.1">
    <property type="nucleotide sequence ID" value="NZ_LRTT01000001.1"/>
</dbReference>
<dbReference type="InterPro" id="IPR046240">
    <property type="entry name" value="DUF6273"/>
</dbReference>